<reference evidence="3" key="1">
    <citation type="submission" date="2019-12" db="UniProtKB">
        <authorList>
            <consortium name="WormBaseParasite"/>
        </authorList>
    </citation>
    <scope>IDENTIFICATION</scope>
</reference>
<dbReference type="AlphaFoldDB" id="A0A5S6PZY7"/>
<dbReference type="PANTHER" id="PTHR47331:SF1">
    <property type="entry name" value="GAG-LIKE PROTEIN"/>
    <property type="match status" value="1"/>
</dbReference>
<dbReference type="InterPro" id="IPR040676">
    <property type="entry name" value="DUF5641"/>
</dbReference>
<dbReference type="Pfam" id="PF18701">
    <property type="entry name" value="DUF5641"/>
    <property type="match status" value="1"/>
</dbReference>
<dbReference type="GO" id="GO:0015074">
    <property type="term" value="P:DNA integration"/>
    <property type="evidence" value="ECO:0007669"/>
    <property type="project" value="InterPro"/>
</dbReference>
<dbReference type="SUPFAM" id="SSF53098">
    <property type="entry name" value="Ribonuclease H-like"/>
    <property type="match status" value="1"/>
</dbReference>
<protein>
    <submittedName>
        <fullName evidence="3">Integrase catalytic domain-containing protein</fullName>
    </submittedName>
</protein>
<evidence type="ECO:0000313" key="2">
    <source>
        <dbReference type="Proteomes" id="UP000046395"/>
    </source>
</evidence>
<dbReference type="Gene3D" id="3.30.420.10">
    <property type="entry name" value="Ribonuclease H-like superfamily/Ribonuclease H"/>
    <property type="match status" value="1"/>
</dbReference>
<accession>A0A5S6PZY7</accession>
<evidence type="ECO:0000313" key="3">
    <source>
        <dbReference type="WBParaSite" id="TMUE_0000000533.1"/>
    </source>
</evidence>
<dbReference type="PROSITE" id="PS50994">
    <property type="entry name" value="INTEGRASE"/>
    <property type="match status" value="1"/>
</dbReference>
<dbReference type="PANTHER" id="PTHR47331">
    <property type="entry name" value="PHD-TYPE DOMAIN-CONTAINING PROTEIN"/>
    <property type="match status" value="1"/>
</dbReference>
<dbReference type="InterPro" id="IPR001584">
    <property type="entry name" value="Integrase_cat-core"/>
</dbReference>
<dbReference type="Proteomes" id="UP000046395">
    <property type="component" value="Unassembled WGS sequence"/>
</dbReference>
<feature type="domain" description="Integrase catalytic" evidence="1">
    <location>
        <begin position="1"/>
        <end position="126"/>
    </location>
</feature>
<dbReference type="WBParaSite" id="TMUE_0000000533.1">
    <property type="protein sequence ID" value="TMUE_0000000533.1"/>
    <property type="gene ID" value="WBGene00296473"/>
</dbReference>
<sequence>MDRRGTPSVVYSDNGTNFVAAERELRKCLESWDQLKVHENLVRHGIQWHFSPPSAPHFGGVWERMIRSAKTALHKILNGRTTSDEVLLTVFVEVESLLNSRPLTHISIDPSDPEPLTPNHFLLGRPCPHVPPDVVTEIDISSRRKWRAAQAIVENFWRRWLREYVPSLIERRKWLRARRNLKKGDIVLVVDPRTPRGHWPFGTVIECYPGKDGIVRVAKIKTKHGMYVRPVTKLSLFETAKTDVSENTLRNMGRLCNEKSTSGEERRLGLGQSSLGS</sequence>
<evidence type="ECO:0000259" key="1">
    <source>
        <dbReference type="PROSITE" id="PS50994"/>
    </source>
</evidence>
<organism evidence="2 3">
    <name type="scientific">Trichuris muris</name>
    <name type="common">Mouse whipworm</name>
    <dbReference type="NCBI Taxonomy" id="70415"/>
    <lineage>
        <taxon>Eukaryota</taxon>
        <taxon>Metazoa</taxon>
        <taxon>Ecdysozoa</taxon>
        <taxon>Nematoda</taxon>
        <taxon>Enoplea</taxon>
        <taxon>Dorylaimia</taxon>
        <taxon>Trichinellida</taxon>
        <taxon>Trichuridae</taxon>
        <taxon>Trichuris</taxon>
    </lineage>
</organism>
<name>A0A5S6PZY7_TRIMR</name>
<dbReference type="STRING" id="70415.A0A5S6PZY7"/>
<dbReference type="InterPro" id="IPR036397">
    <property type="entry name" value="RNaseH_sf"/>
</dbReference>
<proteinExistence type="predicted"/>
<keyword evidence="2" id="KW-1185">Reference proteome</keyword>
<dbReference type="InterPro" id="IPR012337">
    <property type="entry name" value="RNaseH-like_sf"/>
</dbReference>
<dbReference type="GO" id="GO:0003676">
    <property type="term" value="F:nucleic acid binding"/>
    <property type="evidence" value="ECO:0007669"/>
    <property type="project" value="InterPro"/>
</dbReference>